<name>A0A1B7XXC6_COLHI</name>
<dbReference type="InterPro" id="IPR053175">
    <property type="entry name" value="DHMBA_Reg_Transcription_Factor"/>
</dbReference>
<comment type="caution">
    <text evidence="2">The sequence shown here is derived from an EMBL/GenBank/DDBJ whole genome shotgun (WGS) entry which is preliminary data.</text>
</comment>
<dbReference type="AlphaFoldDB" id="A0A1B7XXC6"/>
<evidence type="ECO:0000256" key="1">
    <source>
        <dbReference type="SAM" id="MobiDB-lite"/>
    </source>
</evidence>
<dbReference type="GeneID" id="28870196"/>
<dbReference type="VEuPathDB" id="FungiDB:CH63R_11115"/>
<keyword evidence="3" id="KW-1185">Reference proteome</keyword>
<reference evidence="3" key="1">
    <citation type="journal article" date="2017" name="BMC Genomics">
        <title>Gapless genome assembly of Colletotrichum higginsianum reveals chromosome structure and association of transposable elements with secondary metabolite gene clusters.</title>
        <authorList>
            <person name="Dallery J.-F."/>
            <person name="Lapalu N."/>
            <person name="Zampounis A."/>
            <person name="Pigne S."/>
            <person name="Luyten I."/>
            <person name="Amselem J."/>
            <person name="Wittenberg A.H.J."/>
            <person name="Zhou S."/>
            <person name="de Queiroz M.V."/>
            <person name="Robin G.P."/>
            <person name="Auger A."/>
            <person name="Hainaut M."/>
            <person name="Henrissat B."/>
            <person name="Kim K.-T."/>
            <person name="Lee Y.-H."/>
            <person name="Lespinet O."/>
            <person name="Schwartz D.C."/>
            <person name="Thon M.R."/>
            <person name="O'Connell R.J."/>
        </authorList>
    </citation>
    <scope>NUCLEOTIDE SEQUENCE [LARGE SCALE GENOMIC DNA]</scope>
    <source>
        <strain evidence="3">IMI 349063</strain>
    </source>
</reference>
<dbReference type="OrthoDB" id="4491390at2759"/>
<feature type="region of interest" description="Disordered" evidence="1">
    <location>
        <begin position="1"/>
        <end position="21"/>
    </location>
</feature>
<evidence type="ECO:0000313" key="3">
    <source>
        <dbReference type="Proteomes" id="UP000092177"/>
    </source>
</evidence>
<accession>A0A1B7XXC6</accession>
<dbReference type="Proteomes" id="UP000092177">
    <property type="component" value="Chromosome 8"/>
</dbReference>
<dbReference type="KEGG" id="chig:CH63R_11115"/>
<dbReference type="EMBL" id="LTAN01000008">
    <property type="protein sequence ID" value="OBR04412.1"/>
    <property type="molecule type" value="Genomic_DNA"/>
</dbReference>
<dbReference type="PANTHER" id="PTHR38791">
    <property type="entry name" value="ZN(II)2CYS6 TRANSCRIPTION FACTOR (EUROFUNG)-RELATED-RELATED"/>
    <property type="match status" value="1"/>
</dbReference>
<sequence length="501" mass="56027">MASVAKPLQTHMWAREKPQRRVKHEAFKPKKHKAFSTLPRQRRTAAISASWMSRWKTRQKVAPPPTGIKTQADLAGPLAIARERIRRAEKDDQETRRERKLVLPKTVQVGPEGVSVNRFHTIYTAHTNVFIFSKLPAYYTDGAGGPDHVRHATHAVALLAAAKSLRQPGLMMKARRNYCKALSTLNQALREPKGVQDDANLVTLFLFGLYEVINGPRGERIVDLQENVYPHGAGGLELFKYRADHGLSNEVDRGCFMYFCHAALMESFIQRSHLTPLWSLLEIVETPWGQGPILEPLVRQVIAFKKAFDALVRAQNNEAEPVQTSPKALSQLLREGINVSDNLAAAVTFLGFSNVSSCSGRQQKLFNGLFIVADKKSGCIAKSHYRSLRIYVLERIIDLLSIIKESGGQVDEDIRPVPTWSDGVAVVEEIMEDMRAIFDLEGREQSSAEGTAYRTMTMFWPVVMARTSCFAGPQNERWISEKMLDLSSDVGFGLGLEAAAM</sequence>
<gene>
    <name evidence="2" type="ORF">CH63R_11115</name>
</gene>
<proteinExistence type="predicted"/>
<protein>
    <submittedName>
        <fullName evidence="2">C6 zinc finger domain-containing protein</fullName>
    </submittedName>
</protein>
<dbReference type="RefSeq" id="XP_018152930.1">
    <property type="nucleotide sequence ID" value="XM_018306089.1"/>
</dbReference>
<organism evidence="2 3">
    <name type="scientific">Colletotrichum higginsianum (strain IMI 349063)</name>
    <name type="common">Crucifer anthracnose fungus</name>
    <dbReference type="NCBI Taxonomy" id="759273"/>
    <lineage>
        <taxon>Eukaryota</taxon>
        <taxon>Fungi</taxon>
        <taxon>Dikarya</taxon>
        <taxon>Ascomycota</taxon>
        <taxon>Pezizomycotina</taxon>
        <taxon>Sordariomycetes</taxon>
        <taxon>Hypocreomycetidae</taxon>
        <taxon>Glomerellales</taxon>
        <taxon>Glomerellaceae</taxon>
        <taxon>Colletotrichum</taxon>
        <taxon>Colletotrichum destructivum species complex</taxon>
    </lineage>
</organism>
<evidence type="ECO:0000313" key="2">
    <source>
        <dbReference type="EMBL" id="OBR04412.1"/>
    </source>
</evidence>
<dbReference type="PANTHER" id="PTHR38791:SF1">
    <property type="entry name" value="TRANSCRIPTION FACTOR, PUTATIVE-RELATED"/>
    <property type="match status" value="1"/>
</dbReference>